<dbReference type="EMBL" id="SRLB01000013">
    <property type="protein sequence ID" value="TGD97652.1"/>
    <property type="molecule type" value="Genomic_DNA"/>
</dbReference>
<dbReference type="Gene3D" id="1.20.1250.20">
    <property type="entry name" value="MFS general substrate transporter like domains"/>
    <property type="match status" value="1"/>
</dbReference>
<feature type="compositionally biased region" description="Low complexity" evidence="5">
    <location>
        <begin position="28"/>
        <end position="59"/>
    </location>
</feature>
<keyword evidence="2" id="KW-0812">Transmembrane</keyword>
<comment type="caution">
    <text evidence="6">The sequence shown here is derived from an EMBL/GenBank/DDBJ whole genome shotgun (WGS) entry which is preliminary data.</text>
</comment>
<evidence type="ECO:0000256" key="1">
    <source>
        <dbReference type="ARBA" id="ARBA00004370"/>
    </source>
</evidence>
<sequence length="148" mass="15834">MGGRPGTRRSRCRSSPTPPSSWRRIRGPRSCPIRAPAAPPASAGTAMSRSRSRAGSSTAPTFCAMFAPPESPRWLVAHDRRDEARRALARVRTEGADLGAEIAAVAEAVSRSADARTRGWRGLTRQHCPLQLTWAALGRVAPSAPISI</sequence>
<keyword evidence="7" id="KW-1185">Reference proteome</keyword>
<dbReference type="InterPro" id="IPR036259">
    <property type="entry name" value="MFS_trans_sf"/>
</dbReference>
<comment type="subcellular location">
    <subcellularLocation>
        <location evidence="1">Membrane</location>
    </subcellularLocation>
</comment>
<evidence type="ECO:0000313" key="7">
    <source>
        <dbReference type="Proteomes" id="UP000297535"/>
    </source>
</evidence>
<evidence type="ECO:0000256" key="2">
    <source>
        <dbReference type="ARBA" id="ARBA00022692"/>
    </source>
</evidence>
<keyword evidence="3" id="KW-1133">Transmembrane helix</keyword>
<dbReference type="Pfam" id="PF00083">
    <property type="entry name" value="Sugar_tr"/>
    <property type="match status" value="1"/>
</dbReference>
<name>A0A4Z0NNZ6_9HYPH</name>
<evidence type="ECO:0000256" key="5">
    <source>
        <dbReference type="SAM" id="MobiDB-lite"/>
    </source>
</evidence>
<dbReference type="OrthoDB" id="9784658at2"/>
<keyword evidence="4" id="KW-0472">Membrane</keyword>
<reference evidence="6 7" key="1">
    <citation type="submission" date="2019-04" db="EMBL/GenBank/DDBJ databases">
        <authorList>
            <person name="Feng G."/>
            <person name="Zhu H."/>
        </authorList>
    </citation>
    <scope>NUCLEOTIDE SEQUENCE [LARGE SCALE GENOMIC DNA]</scope>
    <source>
        <strain evidence="6 7">6HR-1</strain>
    </source>
</reference>
<dbReference type="InterPro" id="IPR005828">
    <property type="entry name" value="MFS_sugar_transport-like"/>
</dbReference>
<evidence type="ECO:0008006" key="8">
    <source>
        <dbReference type="Google" id="ProtNLM"/>
    </source>
</evidence>
<organism evidence="6 7">
    <name type="scientific">Methylobacterium nonmethylotrophicum</name>
    <dbReference type="NCBI Taxonomy" id="1141884"/>
    <lineage>
        <taxon>Bacteria</taxon>
        <taxon>Pseudomonadati</taxon>
        <taxon>Pseudomonadota</taxon>
        <taxon>Alphaproteobacteria</taxon>
        <taxon>Hyphomicrobiales</taxon>
        <taxon>Methylobacteriaceae</taxon>
        <taxon>Methylobacterium</taxon>
    </lineage>
</organism>
<protein>
    <recommendedName>
        <fullName evidence="8">Major facilitator superfamily (MFS) profile domain-containing protein</fullName>
    </recommendedName>
</protein>
<evidence type="ECO:0000256" key="3">
    <source>
        <dbReference type="ARBA" id="ARBA00022989"/>
    </source>
</evidence>
<gene>
    <name evidence="6" type="ORF">EU555_18610</name>
</gene>
<evidence type="ECO:0000256" key="4">
    <source>
        <dbReference type="ARBA" id="ARBA00023136"/>
    </source>
</evidence>
<dbReference type="GO" id="GO:0022857">
    <property type="term" value="F:transmembrane transporter activity"/>
    <property type="evidence" value="ECO:0007669"/>
    <property type="project" value="InterPro"/>
</dbReference>
<dbReference type="AlphaFoldDB" id="A0A4Z0NNZ6"/>
<feature type="compositionally biased region" description="Basic residues" evidence="5">
    <location>
        <begin position="1"/>
        <end position="12"/>
    </location>
</feature>
<evidence type="ECO:0000313" key="6">
    <source>
        <dbReference type="EMBL" id="TGD97652.1"/>
    </source>
</evidence>
<feature type="region of interest" description="Disordered" evidence="5">
    <location>
        <begin position="1"/>
        <end position="63"/>
    </location>
</feature>
<dbReference type="Proteomes" id="UP000297535">
    <property type="component" value="Unassembled WGS sequence"/>
</dbReference>
<proteinExistence type="predicted"/>
<accession>A0A4Z0NNZ6</accession>
<dbReference type="GO" id="GO:0016020">
    <property type="term" value="C:membrane"/>
    <property type="evidence" value="ECO:0007669"/>
    <property type="project" value="UniProtKB-SubCell"/>
</dbReference>